<dbReference type="GO" id="GO:0016868">
    <property type="term" value="F:intramolecular phosphotransferase activity"/>
    <property type="evidence" value="ECO:0007669"/>
    <property type="project" value="InterPro"/>
</dbReference>
<keyword evidence="4 7" id="KW-0479">Metal-binding</keyword>
<dbReference type="PATRIC" id="fig|1703771.3.peg.1245"/>
<dbReference type="CDD" id="cd03089">
    <property type="entry name" value="PMM_PGM"/>
    <property type="match status" value="1"/>
</dbReference>
<gene>
    <name evidence="12" type="ORF">AMJ40_00495</name>
</gene>
<dbReference type="GO" id="GO:0005975">
    <property type="term" value="P:carbohydrate metabolic process"/>
    <property type="evidence" value="ECO:0007669"/>
    <property type="project" value="InterPro"/>
</dbReference>
<dbReference type="Proteomes" id="UP000051124">
    <property type="component" value="Unassembled WGS sequence"/>
</dbReference>
<evidence type="ECO:0000256" key="2">
    <source>
        <dbReference type="ARBA" id="ARBA00010231"/>
    </source>
</evidence>
<dbReference type="SUPFAM" id="SSF53738">
    <property type="entry name" value="Phosphoglucomutase, first 3 domains"/>
    <property type="match status" value="3"/>
</dbReference>
<organism evidence="12 13">
    <name type="scientific">candidate division TA06 bacterium DG_26</name>
    <dbReference type="NCBI Taxonomy" id="1703771"/>
    <lineage>
        <taxon>Bacteria</taxon>
        <taxon>Bacteria division TA06</taxon>
    </lineage>
</organism>
<dbReference type="Pfam" id="PF02880">
    <property type="entry name" value="PGM_PMM_III"/>
    <property type="match status" value="1"/>
</dbReference>
<dbReference type="InterPro" id="IPR005841">
    <property type="entry name" value="Alpha-D-phosphohexomutase_SF"/>
</dbReference>
<dbReference type="InterPro" id="IPR036900">
    <property type="entry name" value="A-D-PHexomutase_C_sf"/>
</dbReference>
<dbReference type="Gene3D" id="3.30.310.50">
    <property type="entry name" value="Alpha-D-phosphohexomutase, C-terminal domain"/>
    <property type="match status" value="1"/>
</dbReference>
<dbReference type="PROSITE" id="PS00710">
    <property type="entry name" value="PGM_PMM"/>
    <property type="match status" value="1"/>
</dbReference>
<evidence type="ECO:0000256" key="5">
    <source>
        <dbReference type="ARBA" id="ARBA00022842"/>
    </source>
</evidence>
<dbReference type="Gene3D" id="3.40.120.10">
    <property type="entry name" value="Alpha-D-Glucose-1,6-Bisphosphate, subunit A, domain 3"/>
    <property type="match status" value="3"/>
</dbReference>
<keyword evidence="5 7" id="KW-0460">Magnesium</keyword>
<comment type="caution">
    <text evidence="12">The sequence shown here is derived from an EMBL/GenBank/DDBJ whole genome shotgun (WGS) entry which is preliminary data.</text>
</comment>
<dbReference type="PANTHER" id="PTHR43771">
    <property type="entry name" value="PHOSPHOMANNOMUTASE"/>
    <property type="match status" value="1"/>
</dbReference>
<dbReference type="InterPro" id="IPR016066">
    <property type="entry name" value="A-D-PHexomutase_CS"/>
</dbReference>
<keyword evidence="6" id="KW-0413">Isomerase</keyword>
<evidence type="ECO:0000259" key="11">
    <source>
        <dbReference type="Pfam" id="PF02880"/>
    </source>
</evidence>
<sequence>MNPHIFREYDIRGVAQTDLTDEVVEKIGLSFATYLARDGANAIVVGRDVRLSSDRLSRVITKSLVDTGRRVIDVGVVPTPILYFSIYHYEADGGVMVTGSHNPKDYNGFKLCKGKSNIYGETIQELRRIAEKGKFVKGSGSVRQDNPIPAYMQAIRERIDLGRPLKVLIDAGNGTVGPVAEELLQKLGVAVECLYCEPDGNFPNHLPDPTVEKYMQDLIKGVRTKGVDAGIGYDGDGDRIGVVDENGNMVWGDRLLGIFSKGVLRKAPGAKIIFDVKCSQGLVEFIEREGGIPLMWKTGHSLIKAKMREEEAPLAGEMSGHMFFADNYYGYDDAIYASVRLLEIMSHATLPLSGLAAEVPYYQSTPEIRVDCEDERKFEVVETLKKYFAERHEIIAIDGVRVLFDEGWGLIRASNTQPVLVLRFEAKTSQKLGEIKTLIFNKLKEFGIKE</sequence>
<dbReference type="InterPro" id="IPR005844">
    <property type="entry name" value="A-D-PHexomutase_a/b/a-I"/>
</dbReference>
<feature type="domain" description="Alpha-D-phosphohexomutase alpha/beta/alpha" evidence="11">
    <location>
        <begin position="251"/>
        <end position="359"/>
    </location>
</feature>
<dbReference type="InterPro" id="IPR005846">
    <property type="entry name" value="A-D-PHexomutase_a/b/a-III"/>
</dbReference>
<accession>A0A0S7WM49</accession>
<dbReference type="InterPro" id="IPR005843">
    <property type="entry name" value="A-D-PHexomutase_C"/>
</dbReference>
<dbReference type="SUPFAM" id="SSF55957">
    <property type="entry name" value="Phosphoglucomutase, C-terminal domain"/>
    <property type="match status" value="1"/>
</dbReference>
<evidence type="ECO:0000259" key="8">
    <source>
        <dbReference type="Pfam" id="PF00408"/>
    </source>
</evidence>
<dbReference type="EMBL" id="LIZT01000004">
    <property type="protein sequence ID" value="KPJ51220.1"/>
    <property type="molecule type" value="Genomic_DNA"/>
</dbReference>
<comment type="similarity">
    <text evidence="2 7">Belongs to the phosphohexose mutase family.</text>
</comment>
<dbReference type="InterPro" id="IPR016055">
    <property type="entry name" value="A-D-PHexomutase_a/b/a-I/II/III"/>
</dbReference>
<dbReference type="AlphaFoldDB" id="A0A0S7WM49"/>
<dbReference type="Pfam" id="PF02878">
    <property type="entry name" value="PGM_PMM_I"/>
    <property type="match status" value="1"/>
</dbReference>
<protein>
    <submittedName>
        <fullName evidence="12">Phosphomannomutase</fullName>
    </submittedName>
</protein>
<evidence type="ECO:0000259" key="9">
    <source>
        <dbReference type="Pfam" id="PF02878"/>
    </source>
</evidence>
<feature type="domain" description="Alpha-D-phosphohexomutase alpha/beta/alpha" evidence="10">
    <location>
        <begin position="150"/>
        <end position="247"/>
    </location>
</feature>
<feature type="domain" description="Alpha-D-phosphohexomutase alpha/beta/alpha" evidence="9">
    <location>
        <begin position="5"/>
        <end position="135"/>
    </location>
</feature>
<dbReference type="InterPro" id="IPR005845">
    <property type="entry name" value="A-D-PHexomutase_a/b/a-II"/>
</dbReference>
<name>A0A0S7WM49_UNCT6</name>
<feature type="domain" description="Alpha-D-phosphohexomutase C-terminal" evidence="8">
    <location>
        <begin position="367"/>
        <end position="439"/>
    </location>
</feature>
<evidence type="ECO:0000256" key="7">
    <source>
        <dbReference type="RuleBase" id="RU004326"/>
    </source>
</evidence>
<evidence type="ECO:0000259" key="10">
    <source>
        <dbReference type="Pfam" id="PF02879"/>
    </source>
</evidence>
<dbReference type="GO" id="GO:0000287">
    <property type="term" value="F:magnesium ion binding"/>
    <property type="evidence" value="ECO:0007669"/>
    <property type="project" value="InterPro"/>
</dbReference>
<keyword evidence="3" id="KW-0597">Phosphoprotein</keyword>
<proteinExistence type="inferred from homology"/>
<evidence type="ECO:0000313" key="12">
    <source>
        <dbReference type="EMBL" id="KPJ51220.1"/>
    </source>
</evidence>
<dbReference type="Pfam" id="PF02879">
    <property type="entry name" value="PGM_PMM_II"/>
    <property type="match status" value="1"/>
</dbReference>
<evidence type="ECO:0000313" key="13">
    <source>
        <dbReference type="Proteomes" id="UP000051124"/>
    </source>
</evidence>
<evidence type="ECO:0000256" key="3">
    <source>
        <dbReference type="ARBA" id="ARBA00022553"/>
    </source>
</evidence>
<evidence type="ECO:0000256" key="4">
    <source>
        <dbReference type="ARBA" id="ARBA00022723"/>
    </source>
</evidence>
<reference evidence="12 13" key="1">
    <citation type="journal article" date="2015" name="Microbiome">
        <title>Genomic resolution of linkages in carbon, nitrogen, and sulfur cycling among widespread estuary sediment bacteria.</title>
        <authorList>
            <person name="Baker B.J."/>
            <person name="Lazar C.S."/>
            <person name="Teske A.P."/>
            <person name="Dick G.J."/>
        </authorList>
    </citation>
    <scope>NUCLEOTIDE SEQUENCE [LARGE SCALE GENOMIC DNA]</scope>
    <source>
        <strain evidence="12">DG_26</strain>
    </source>
</reference>
<comment type="cofactor">
    <cofactor evidence="1">
        <name>Mg(2+)</name>
        <dbReference type="ChEBI" id="CHEBI:18420"/>
    </cofactor>
</comment>
<dbReference type="PRINTS" id="PR00509">
    <property type="entry name" value="PGMPMM"/>
</dbReference>
<dbReference type="Pfam" id="PF00408">
    <property type="entry name" value="PGM_PMM_IV"/>
    <property type="match status" value="1"/>
</dbReference>
<evidence type="ECO:0000256" key="1">
    <source>
        <dbReference type="ARBA" id="ARBA00001946"/>
    </source>
</evidence>
<evidence type="ECO:0000256" key="6">
    <source>
        <dbReference type="ARBA" id="ARBA00023235"/>
    </source>
</evidence>
<dbReference type="PANTHER" id="PTHR43771:SF2">
    <property type="entry name" value="PHOSPHOMANNOMUTASE_PHOSPHOGLUCOMUTASE"/>
    <property type="match status" value="1"/>
</dbReference>